<evidence type="ECO:0000313" key="5">
    <source>
        <dbReference type="Proteomes" id="UP000608154"/>
    </source>
</evidence>
<dbReference type="InterPro" id="IPR036249">
    <property type="entry name" value="Thioredoxin-like_sf"/>
</dbReference>
<keyword evidence="2" id="KW-0732">Signal</keyword>
<proteinExistence type="inferred from homology"/>
<organism evidence="4 5">
    <name type="scientific">Novosphingobium endophyticum</name>
    <dbReference type="NCBI Taxonomy" id="1955250"/>
    <lineage>
        <taxon>Bacteria</taxon>
        <taxon>Pseudomonadati</taxon>
        <taxon>Pseudomonadota</taxon>
        <taxon>Alphaproteobacteria</taxon>
        <taxon>Sphingomonadales</taxon>
        <taxon>Sphingomonadaceae</taxon>
        <taxon>Novosphingobium</taxon>
    </lineage>
</organism>
<dbReference type="Gene3D" id="3.40.30.10">
    <property type="entry name" value="Glutaredoxin"/>
    <property type="match status" value="1"/>
</dbReference>
<accession>A0A916X6R2</accession>
<reference evidence="4" key="1">
    <citation type="journal article" date="2014" name="Int. J. Syst. Evol. Microbiol.">
        <title>Complete genome sequence of Corynebacterium casei LMG S-19264T (=DSM 44701T), isolated from a smear-ripened cheese.</title>
        <authorList>
            <consortium name="US DOE Joint Genome Institute (JGI-PGF)"/>
            <person name="Walter F."/>
            <person name="Albersmeier A."/>
            <person name="Kalinowski J."/>
            <person name="Ruckert C."/>
        </authorList>
    </citation>
    <scope>NUCLEOTIDE SEQUENCE</scope>
    <source>
        <strain evidence="4">CGMCC 1.15095</strain>
    </source>
</reference>
<dbReference type="InterPro" id="IPR012336">
    <property type="entry name" value="Thioredoxin-like_fold"/>
</dbReference>
<feature type="chain" id="PRO_5037064722" description="Thioredoxin-like fold domain-containing protein" evidence="2">
    <location>
        <begin position="20"/>
        <end position="245"/>
    </location>
</feature>
<comment type="caution">
    <text evidence="4">The sequence shown here is derived from an EMBL/GenBank/DDBJ whole genome shotgun (WGS) entry which is preliminary data.</text>
</comment>
<keyword evidence="5" id="KW-1185">Reference proteome</keyword>
<dbReference type="RefSeq" id="WP_188772607.1">
    <property type="nucleotide sequence ID" value="NZ_BMHK01000029.1"/>
</dbReference>
<dbReference type="PANTHER" id="PTHR13887">
    <property type="entry name" value="GLUTATHIONE S-TRANSFERASE KAPPA"/>
    <property type="match status" value="1"/>
</dbReference>
<dbReference type="AlphaFoldDB" id="A0A916X6R2"/>
<feature type="domain" description="Thioredoxin-like fold" evidence="3">
    <location>
        <begin position="48"/>
        <end position="233"/>
    </location>
</feature>
<name>A0A916X6R2_9SPHN</name>
<sequence>MKSAAVNLFARGALLAACAALGLAATPPKPLEPAKGNNWNARIGVTADGSHTLGNPDAPIKLTEYVSYTCSHCADFHRQSDAALRLTMVPKGQIQVTVTNLLRNPIDLTVAMLAACGDPKRFWVRHGAFMGTQDKWLPKVEKLSREQQARWYQGEMVNRMRAVASDFGFYAKVQQWGLDRAQADRCLGDKAMLEKLKEQQVTAQTLGISGTPSFVLNGKVQEVHDWGGLSRVLSDRIAALRAGST</sequence>
<evidence type="ECO:0000259" key="3">
    <source>
        <dbReference type="Pfam" id="PF13462"/>
    </source>
</evidence>
<comment type="similarity">
    <text evidence="1">Belongs to the thioredoxin family. DsbA subfamily.</text>
</comment>
<feature type="signal peptide" evidence="2">
    <location>
        <begin position="1"/>
        <end position="19"/>
    </location>
</feature>
<dbReference type="Gene3D" id="1.10.40.110">
    <property type="match status" value="1"/>
</dbReference>
<dbReference type="Pfam" id="PF13462">
    <property type="entry name" value="Thioredoxin_4"/>
    <property type="match status" value="1"/>
</dbReference>
<evidence type="ECO:0000256" key="2">
    <source>
        <dbReference type="SAM" id="SignalP"/>
    </source>
</evidence>
<dbReference type="SUPFAM" id="SSF52833">
    <property type="entry name" value="Thioredoxin-like"/>
    <property type="match status" value="1"/>
</dbReference>
<evidence type="ECO:0000256" key="1">
    <source>
        <dbReference type="ARBA" id="ARBA00005791"/>
    </source>
</evidence>
<evidence type="ECO:0000313" key="4">
    <source>
        <dbReference type="EMBL" id="GGC11152.1"/>
    </source>
</evidence>
<reference evidence="4" key="2">
    <citation type="submission" date="2020-09" db="EMBL/GenBank/DDBJ databases">
        <authorList>
            <person name="Sun Q."/>
            <person name="Zhou Y."/>
        </authorList>
    </citation>
    <scope>NUCLEOTIDE SEQUENCE</scope>
    <source>
        <strain evidence="4">CGMCC 1.15095</strain>
    </source>
</reference>
<protein>
    <recommendedName>
        <fullName evidence="3">Thioredoxin-like fold domain-containing protein</fullName>
    </recommendedName>
</protein>
<gene>
    <name evidence="4" type="ORF">GCM10011494_32360</name>
</gene>
<dbReference type="Proteomes" id="UP000608154">
    <property type="component" value="Unassembled WGS sequence"/>
</dbReference>
<dbReference type="PANTHER" id="PTHR13887:SF56">
    <property type="entry name" value="THIOREDOXIN-LIKE REDUCTASE RV2466C"/>
    <property type="match status" value="1"/>
</dbReference>
<dbReference type="EMBL" id="BMHK01000029">
    <property type="protein sequence ID" value="GGC11152.1"/>
    <property type="molecule type" value="Genomic_DNA"/>
</dbReference>